<keyword evidence="4 7" id="KW-0812">Transmembrane</keyword>
<comment type="caution">
    <text evidence="8">The sequence shown here is derived from an EMBL/GenBank/DDBJ whole genome shotgun (WGS) entry which is preliminary data.</text>
</comment>
<feature type="transmembrane region" description="Helical" evidence="7">
    <location>
        <begin position="44"/>
        <end position="66"/>
    </location>
</feature>
<protein>
    <recommendedName>
        <fullName evidence="9">Undecaprenyl/decaprenyl-phosphate alpha-N-acetylglucosaminyl 1-phosphate transferase</fullName>
    </recommendedName>
</protein>
<evidence type="ECO:0008006" key="9">
    <source>
        <dbReference type="Google" id="ProtNLM"/>
    </source>
</evidence>
<dbReference type="PANTHER" id="PTHR22926:SF3">
    <property type="entry name" value="UNDECAPRENYL-PHOSPHATE ALPHA-N-ACETYLGLUCOSAMINYL 1-PHOSPHATE TRANSFERASE"/>
    <property type="match status" value="1"/>
</dbReference>
<name>X0Z6Q9_9ZZZZ</name>
<evidence type="ECO:0000256" key="6">
    <source>
        <dbReference type="ARBA" id="ARBA00023136"/>
    </source>
</evidence>
<dbReference type="GO" id="GO:0009103">
    <property type="term" value="P:lipopolysaccharide biosynthetic process"/>
    <property type="evidence" value="ECO:0007669"/>
    <property type="project" value="TreeGrafter"/>
</dbReference>
<feature type="transmembrane region" description="Helical" evidence="7">
    <location>
        <begin position="72"/>
        <end position="90"/>
    </location>
</feature>
<reference evidence="8" key="1">
    <citation type="journal article" date="2014" name="Front. Microbiol.">
        <title>High frequency of phylogenetically diverse reductive dehalogenase-homologous genes in deep subseafloor sedimentary metagenomes.</title>
        <authorList>
            <person name="Kawai M."/>
            <person name="Futagami T."/>
            <person name="Toyoda A."/>
            <person name="Takaki Y."/>
            <person name="Nishi S."/>
            <person name="Hori S."/>
            <person name="Arai W."/>
            <person name="Tsubouchi T."/>
            <person name="Morono Y."/>
            <person name="Uchiyama I."/>
            <person name="Ito T."/>
            <person name="Fujiyama A."/>
            <person name="Inagaki F."/>
            <person name="Takami H."/>
        </authorList>
    </citation>
    <scope>NUCLEOTIDE SEQUENCE</scope>
    <source>
        <strain evidence="8">Expedition CK06-06</strain>
    </source>
</reference>
<keyword evidence="6 7" id="KW-0472">Membrane</keyword>
<feature type="non-terminal residue" evidence="8">
    <location>
        <position position="121"/>
    </location>
</feature>
<feature type="transmembrane region" description="Helical" evidence="7">
    <location>
        <begin position="6"/>
        <end position="24"/>
    </location>
</feature>
<evidence type="ECO:0000256" key="1">
    <source>
        <dbReference type="ARBA" id="ARBA00004651"/>
    </source>
</evidence>
<organism evidence="8">
    <name type="scientific">marine sediment metagenome</name>
    <dbReference type="NCBI Taxonomy" id="412755"/>
    <lineage>
        <taxon>unclassified sequences</taxon>
        <taxon>metagenomes</taxon>
        <taxon>ecological metagenomes</taxon>
    </lineage>
</organism>
<accession>X0Z6Q9</accession>
<sequence>MIPLITFVLAAAFSLLLIPLIRQFSLRSGFISQPRDDRWHKKPIATLGGVGIFAAFILSLGISSILSGESGTVHWGIIIGASSIFLLGLIDDLKTLPPETKLVGQIIVATLVIIFGYTTDF</sequence>
<evidence type="ECO:0000256" key="5">
    <source>
        <dbReference type="ARBA" id="ARBA00022989"/>
    </source>
</evidence>
<feature type="transmembrane region" description="Helical" evidence="7">
    <location>
        <begin position="102"/>
        <end position="119"/>
    </location>
</feature>
<evidence type="ECO:0000256" key="4">
    <source>
        <dbReference type="ARBA" id="ARBA00022692"/>
    </source>
</evidence>
<gene>
    <name evidence="8" type="ORF">S01H4_17830</name>
</gene>
<dbReference type="GO" id="GO:0044038">
    <property type="term" value="P:cell wall macromolecule biosynthetic process"/>
    <property type="evidence" value="ECO:0007669"/>
    <property type="project" value="TreeGrafter"/>
</dbReference>
<keyword evidence="2" id="KW-1003">Cell membrane</keyword>
<dbReference type="PANTHER" id="PTHR22926">
    <property type="entry name" value="PHOSPHO-N-ACETYLMURAMOYL-PENTAPEPTIDE-TRANSFERASE"/>
    <property type="match status" value="1"/>
</dbReference>
<evidence type="ECO:0000256" key="3">
    <source>
        <dbReference type="ARBA" id="ARBA00022679"/>
    </source>
</evidence>
<dbReference type="Pfam" id="PF00953">
    <property type="entry name" value="Glycos_transf_4"/>
    <property type="match status" value="1"/>
</dbReference>
<dbReference type="GO" id="GO:0005886">
    <property type="term" value="C:plasma membrane"/>
    <property type="evidence" value="ECO:0007669"/>
    <property type="project" value="UniProtKB-SubCell"/>
</dbReference>
<keyword evidence="5 7" id="KW-1133">Transmembrane helix</keyword>
<proteinExistence type="predicted"/>
<comment type="subcellular location">
    <subcellularLocation>
        <location evidence="1">Cell membrane</location>
        <topology evidence="1">Multi-pass membrane protein</topology>
    </subcellularLocation>
</comment>
<keyword evidence="3" id="KW-0808">Transferase</keyword>
<dbReference type="GO" id="GO:0071555">
    <property type="term" value="P:cell wall organization"/>
    <property type="evidence" value="ECO:0007669"/>
    <property type="project" value="TreeGrafter"/>
</dbReference>
<dbReference type="GO" id="GO:0016780">
    <property type="term" value="F:phosphotransferase activity, for other substituted phosphate groups"/>
    <property type="evidence" value="ECO:0007669"/>
    <property type="project" value="InterPro"/>
</dbReference>
<evidence type="ECO:0000256" key="7">
    <source>
        <dbReference type="SAM" id="Phobius"/>
    </source>
</evidence>
<evidence type="ECO:0000256" key="2">
    <source>
        <dbReference type="ARBA" id="ARBA00022475"/>
    </source>
</evidence>
<evidence type="ECO:0000313" key="8">
    <source>
        <dbReference type="EMBL" id="GAG64995.1"/>
    </source>
</evidence>
<dbReference type="AlphaFoldDB" id="X0Z6Q9"/>
<dbReference type="InterPro" id="IPR000715">
    <property type="entry name" value="Glycosyl_transferase_4"/>
</dbReference>
<dbReference type="EMBL" id="BART01007873">
    <property type="protein sequence ID" value="GAG64995.1"/>
    <property type="molecule type" value="Genomic_DNA"/>
</dbReference>